<feature type="domain" description="ABC transmembrane type-1" evidence="10">
    <location>
        <begin position="20"/>
        <end position="208"/>
    </location>
</feature>
<reference evidence="11 12" key="1">
    <citation type="journal article" date="2010" name="Stand. Genomic Sci.">
        <title>Complete genome sequence of Spirochaeta smaragdinae type strain (SEBR 4228).</title>
        <authorList>
            <person name="Mavromatis K."/>
            <person name="Yasawong M."/>
            <person name="Chertkov O."/>
            <person name="Lapidus A."/>
            <person name="Lucas S."/>
            <person name="Nolan M."/>
            <person name="Del Rio T.G."/>
            <person name="Tice H."/>
            <person name="Cheng J.F."/>
            <person name="Pitluck S."/>
            <person name="Liolios K."/>
            <person name="Ivanova N."/>
            <person name="Tapia R."/>
            <person name="Han C."/>
            <person name="Bruce D."/>
            <person name="Goodwin L."/>
            <person name="Pati A."/>
            <person name="Chen A."/>
            <person name="Palaniappan K."/>
            <person name="Land M."/>
            <person name="Hauser L."/>
            <person name="Chang Y.J."/>
            <person name="Jeffries C.D."/>
            <person name="Detter J.C."/>
            <person name="Rohde M."/>
            <person name="Brambilla E."/>
            <person name="Spring S."/>
            <person name="Goker M."/>
            <person name="Sikorski J."/>
            <person name="Woyke T."/>
            <person name="Bristow J."/>
            <person name="Eisen J.A."/>
            <person name="Markowitz V."/>
            <person name="Hugenholtz P."/>
            <person name="Klenk H.P."/>
            <person name="Kyrpides N.C."/>
        </authorList>
    </citation>
    <scope>NUCLEOTIDE SEQUENCE [LARGE SCALE GENOMIC DNA]</scope>
    <source>
        <strain evidence="12">DSM 11293 / JCM 15392 / SEBR 4228</strain>
    </source>
</reference>
<protein>
    <submittedName>
        <fullName evidence="11">Polar amino acid ABC transporter, inner membrane subunit</fullName>
    </submittedName>
</protein>
<feature type="transmembrane region" description="Helical" evidence="9">
    <location>
        <begin position="58"/>
        <end position="79"/>
    </location>
</feature>
<dbReference type="InterPro" id="IPR043429">
    <property type="entry name" value="ArtM/GltK/GlnP/TcyL/YhdX-like"/>
</dbReference>
<dbReference type="GO" id="GO:0006865">
    <property type="term" value="P:amino acid transport"/>
    <property type="evidence" value="ECO:0007669"/>
    <property type="project" value="UniProtKB-KW"/>
</dbReference>
<dbReference type="HOGENOM" id="CLU_019602_1_4_12"/>
<evidence type="ECO:0000313" key="12">
    <source>
        <dbReference type="Proteomes" id="UP000002318"/>
    </source>
</evidence>
<dbReference type="Pfam" id="PF00528">
    <property type="entry name" value="BPD_transp_1"/>
    <property type="match status" value="1"/>
</dbReference>
<dbReference type="RefSeq" id="WP_013253396.1">
    <property type="nucleotide sequence ID" value="NC_014364.1"/>
</dbReference>
<dbReference type="EMBL" id="CP002116">
    <property type="protein sequence ID" value="ADK79932.1"/>
    <property type="molecule type" value="Genomic_DNA"/>
</dbReference>
<dbReference type="Proteomes" id="UP000002318">
    <property type="component" value="Chromosome"/>
</dbReference>
<dbReference type="OrthoDB" id="9774451at2"/>
<keyword evidence="6" id="KW-0029">Amino-acid transport</keyword>
<dbReference type="PROSITE" id="PS50928">
    <property type="entry name" value="ABC_TM1"/>
    <property type="match status" value="1"/>
</dbReference>
<keyword evidence="3 9" id="KW-0813">Transport</keyword>
<dbReference type="InterPro" id="IPR035906">
    <property type="entry name" value="MetI-like_sf"/>
</dbReference>
<keyword evidence="7 9" id="KW-1133">Transmembrane helix</keyword>
<dbReference type="GO" id="GO:0043190">
    <property type="term" value="C:ATP-binding cassette (ABC) transporter complex"/>
    <property type="evidence" value="ECO:0007669"/>
    <property type="project" value="InterPro"/>
</dbReference>
<evidence type="ECO:0000256" key="2">
    <source>
        <dbReference type="ARBA" id="ARBA00010072"/>
    </source>
</evidence>
<name>E1RC52_SEDSS</name>
<comment type="subcellular location">
    <subcellularLocation>
        <location evidence="1">Cell inner membrane</location>
        <topology evidence="1">Multi-pass membrane protein</topology>
    </subcellularLocation>
    <subcellularLocation>
        <location evidence="9">Cell membrane</location>
        <topology evidence="9">Multi-pass membrane protein</topology>
    </subcellularLocation>
</comment>
<feature type="transmembrane region" description="Helical" evidence="9">
    <location>
        <begin position="24"/>
        <end position="46"/>
    </location>
</feature>
<accession>E1RC52</accession>
<dbReference type="STRING" id="573413.Spirs_0797"/>
<keyword evidence="5 9" id="KW-0812">Transmembrane</keyword>
<dbReference type="PANTHER" id="PTHR30614">
    <property type="entry name" value="MEMBRANE COMPONENT OF AMINO ACID ABC TRANSPORTER"/>
    <property type="match status" value="1"/>
</dbReference>
<comment type="similarity">
    <text evidence="2">Belongs to the binding-protein-dependent transport system permease family. HisMQ subfamily.</text>
</comment>
<dbReference type="InterPro" id="IPR000515">
    <property type="entry name" value="MetI-like"/>
</dbReference>
<evidence type="ECO:0000256" key="4">
    <source>
        <dbReference type="ARBA" id="ARBA00022475"/>
    </source>
</evidence>
<evidence type="ECO:0000256" key="5">
    <source>
        <dbReference type="ARBA" id="ARBA00022692"/>
    </source>
</evidence>
<evidence type="ECO:0000256" key="6">
    <source>
        <dbReference type="ARBA" id="ARBA00022970"/>
    </source>
</evidence>
<dbReference type="AlphaFoldDB" id="E1RC52"/>
<dbReference type="SUPFAM" id="SSF161098">
    <property type="entry name" value="MetI-like"/>
    <property type="match status" value="1"/>
</dbReference>
<dbReference type="InterPro" id="IPR010065">
    <property type="entry name" value="AA_ABC_transptr_permease_3TM"/>
</dbReference>
<dbReference type="NCBIfam" id="TIGR01726">
    <property type="entry name" value="HEQRo_perm_3TM"/>
    <property type="match status" value="1"/>
</dbReference>
<keyword evidence="8 9" id="KW-0472">Membrane</keyword>
<evidence type="ECO:0000256" key="1">
    <source>
        <dbReference type="ARBA" id="ARBA00004429"/>
    </source>
</evidence>
<dbReference type="Gene3D" id="1.10.3720.10">
    <property type="entry name" value="MetI-like"/>
    <property type="match status" value="1"/>
</dbReference>
<feature type="transmembrane region" description="Helical" evidence="9">
    <location>
        <begin position="187"/>
        <end position="207"/>
    </location>
</feature>
<dbReference type="eggNOG" id="COG0765">
    <property type="taxonomic scope" value="Bacteria"/>
</dbReference>
<evidence type="ECO:0000256" key="3">
    <source>
        <dbReference type="ARBA" id="ARBA00022448"/>
    </source>
</evidence>
<keyword evidence="12" id="KW-1185">Reference proteome</keyword>
<organism evidence="11 12">
    <name type="scientific">Sediminispirochaeta smaragdinae (strain DSM 11293 / JCM 15392 / SEBR 4228)</name>
    <name type="common">Spirochaeta smaragdinae</name>
    <dbReference type="NCBI Taxonomy" id="573413"/>
    <lineage>
        <taxon>Bacteria</taxon>
        <taxon>Pseudomonadati</taxon>
        <taxon>Spirochaetota</taxon>
        <taxon>Spirochaetia</taxon>
        <taxon>Spirochaetales</taxon>
        <taxon>Spirochaetaceae</taxon>
        <taxon>Sediminispirochaeta</taxon>
    </lineage>
</organism>
<sequence>MNDFLSTSLQILKPLLLHGFPNTFLLSVVPLFFSLILGIIGGVLGNSKISVLRVIAKIYVYLFRNIPFLIFVYVAYYGFPYLGVNIPPLTTAVVALAINHGSYMTEIMRGGLNTIRREQIEASASIGLNIFQQYSLVIIPQTIMEVAPSIVGQTILLVKDTSIISVIGISELTRIGRQITMLTNSPFLVFFYVAVFYYVLCFLFQMLSNWSEAKVKKYIG</sequence>
<evidence type="ECO:0000313" key="11">
    <source>
        <dbReference type="EMBL" id="ADK79932.1"/>
    </source>
</evidence>
<evidence type="ECO:0000259" key="10">
    <source>
        <dbReference type="PROSITE" id="PS50928"/>
    </source>
</evidence>
<evidence type="ECO:0000256" key="7">
    <source>
        <dbReference type="ARBA" id="ARBA00022989"/>
    </source>
</evidence>
<proteinExistence type="inferred from homology"/>
<evidence type="ECO:0000256" key="9">
    <source>
        <dbReference type="RuleBase" id="RU363032"/>
    </source>
</evidence>
<keyword evidence="4" id="KW-1003">Cell membrane</keyword>
<gene>
    <name evidence="11" type="ordered locus">Spirs_0797</name>
</gene>
<dbReference type="PANTHER" id="PTHR30614:SF0">
    <property type="entry name" value="L-CYSTINE TRANSPORT SYSTEM PERMEASE PROTEIN TCYL"/>
    <property type="match status" value="1"/>
</dbReference>
<evidence type="ECO:0000256" key="8">
    <source>
        <dbReference type="ARBA" id="ARBA00023136"/>
    </source>
</evidence>
<dbReference type="GO" id="GO:0022857">
    <property type="term" value="F:transmembrane transporter activity"/>
    <property type="evidence" value="ECO:0007669"/>
    <property type="project" value="InterPro"/>
</dbReference>
<dbReference type="CDD" id="cd06261">
    <property type="entry name" value="TM_PBP2"/>
    <property type="match status" value="1"/>
</dbReference>
<dbReference type="KEGG" id="ssm:Spirs_0797"/>